<dbReference type="Proteomes" id="UP001058860">
    <property type="component" value="Chromosome"/>
</dbReference>
<keyword evidence="2" id="KW-1185">Reference proteome</keyword>
<accession>A0ABY5PCT2</accession>
<evidence type="ECO:0000313" key="1">
    <source>
        <dbReference type="EMBL" id="UUY02352.1"/>
    </source>
</evidence>
<reference evidence="2" key="1">
    <citation type="submission" date="2021-11" db="EMBL/GenBank/DDBJ databases">
        <title>Cultivation dependent microbiological survey of springs from the worlds oldest radium mine currently devoted to the extraction of radon-saturated water.</title>
        <authorList>
            <person name="Kapinusova G."/>
            <person name="Smrhova T."/>
            <person name="Strejcek M."/>
            <person name="Suman J."/>
            <person name="Jani K."/>
            <person name="Pajer P."/>
            <person name="Uhlik O."/>
        </authorList>
    </citation>
    <scope>NUCLEOTIDE SEQUENCE [LARGE SCALE GENOMIC DNA]</scope>
    <source>
        <strain evidence="2">J379</strain>
    </source>
</reference>
<gene>
    <name evidence="1" type="ORF">LRS13_16805</name>
</gene>
<dbReference type="EMBL" id="CP088295">
    <property type="protein sequence ID" value="UUY02352.1"/>
    <property type="molecule type" value="Genomic_DNA"/>
</dbReference>
<dbReference type="RefSeq" id="WP_353862881.1">
    <property type="nucleotide sequence ID" value="NZ_CP088295.1"/>
</dbReference>
<name>A0ABY5PCT2_9ACTN</name>
<sequence>MTTRPRTSWLLGALGGALLVLVGLPALRVSAAPTPPAGALEVTAASTGEIAVIDPGSMLRATELRAGGPAASGTTTIVNQTARTLRLTARVTPLADELDGRVRITIGAGDDALGSHVLGSRTPWPAQAAVLRPLERRVLRVTARPLDGDLAGRETQARLDLRTEVVR</sequence>
<protein>
    <submittedName>
        <fullName evidence="1">Uncharacterized protein</fullName>
    </submittedName>
</protein>
<organism evidence="1 2">
    <name type="scientific">Svornostia abyssi</name>
    <dbReference type="NCBI Taxonomy" id="2898438"/>
    <lineage>
        <taxon>Bacteria</taxon>
        <taxon>Bacillati</taxon>
        <taxon>Actinomycetota</taxon>
        <taxon>Thermoleophilia</taxon>
        <taxon>Solirubrobacterales</taxon>
        <taxon>Baekduiaceae</taxon>
        <taxon>Svornostia</taxon>
    </lineage>
</organism>
<proteinExistence type="predicted"/>
<evidence type="ECO:0000313" key="2">
    <source>
        <dbReference type="Proteomes" id="UP001058860"/>
    </source>
</evidence>